<protein>
    <submittedName>
        <fullName evidence="1">Uncharacterized protein</fullName>
    </submittedName>
</protein>
<proteinExistence type="predicted"/>
<sequence>MGILDPAVELLHTKIQALGESATAQDLAYLARAIESIGGRATVLDVKGVGNAEMAALVAAKNGGLQEINDTGGAKVQAVEETGTAQVERVSDEGTTQQNAIQTAGQGQVSAVQTAGGNQVQAVQSAGAAFTGLIPPDWPADGDDNAISIPEYVGFHRIPKGSLPFIFGVVSRTGDGTWGIGQFTSQLGQFYNGQGLNQLKLITGHHDWSNNYRAFRVPPSLQLLSGENGQFMYRNWHATYAVSSNVYQYPHALLGVIFVRNTTNQDITRTLNCGGACYWSSGYEGAGVQVLTPDATNEDVSAITGLSDQSLWAYSSNTSHVSASPNITIPANKTVAIVLYTSSHYYTSSYNVYHMFEHWYIHSFRSGFLTEGLEVDIPRTLKAFYNPEGSADPINIWK</sequence>
<reference evidence="1" key="1">
    <citation type="submission" date="2019-02" db="EMBL/GenBank/DDBJ databases">
        <authorList>
            <person name="Gruber-Vodicka R. H."/>
            <person name="Seah K. B. B."/>
        </authorList>
    </citation>
    <scope>NUCLEOTIDE SEQUENCE</scope>
    <source>
        <strain evidence="1">BECK_BY7</strain>
    </source>
</reference>
<gene>
    <name evidence="1" type="ORF">BECKLFY1418C_GA0070996_100173</name>
</gene>
<name>A0A450W6U5_9GAMM</name>
<organism evidence="1">
    <name type="scientific">Candidatus Kentrum sp. LFY</name>
    <dbReference type="NCBI Taxonomy" id="2126342"/>
    <lineage>
        <taxon>Bacteria</taxon>
        <taxon>Pseudomonadati</taxon>
        <taxon>Pseudomonadota</taxon>
        <taxon>Gammaproteobacteria</taxon>
        <taxon>Candidatus Kentrum</taxon>
    </lineage>
</organism>
<dbReference type="AlphaFoldDB" id="A0A450W6U5"/>
<evidence type="ECO:0000313" key="1">
    <source>
        <dbReference type="EMBL" id="VFK12756.1"/>
    </source>
</evidence>
<dbReference type="EMBL" id="CAADFN010000001">
    <property type="protein sequence ID" value="VFK12756.1"/>
    <property type="molecule type" value="Genomic_DNA"/>
</dbReference>
<accession>A0A450W6U5</accession>